<name>A0A814ZJE2_9BILA</name>
<evidence type="ECO:0000313" key="4">
    <source>
        <dbReference type="EMBL" id="CAF3768731.1"/>
    </source>
</evidence>
<accession>A0A814ZJE2</accession>
<dbReference type="AlphaFoldDB" id="A0A814ZJE2"/>
<dbReference type="InterPro" id="IPR043472">
    <property type="entry name" value="Macro_dom-like"/>
</dbReference>
<evidence type="ECO:0000256" key="1">
    <source>
        <dbReference type="SAM" id="MobiDB-lite"/>
    </source>
</evidence>
<dbReference type="SMART" id="SM00506">
    <property type="entry name" value="A1pp"/>
    <property type="match status" value="1"/>
</dbReference>
<dbReference type="EMBL" id="CAJOBD010001170">
    <property type="protein sequence ID" value="CAF3768731.1"/>
    <property type="molecule type" value="Genomic_DNA"/>
</dbReference>
<dbReference type="Proteomes" id="UP000663836">
    <property type="component" value="Unassembled WGS sequence"/>
</dbReference>
<dbReference type="InterPro" id="IPR002589">
    <property type="entry name" value="Macro_dom"/>
</dbReference>
<sequence length="511" mass="58140">MSAININQVNKDCIHFTFTNGSLDVVIRLGDLSQESCDAIVNSTNSSLVPDGGLDAIIHEKMGQFFTDQVVAVHKDLQVNSCPIGQSRIFIGKFNRESNDPRFVISTAGPIYTESEKERAGFLLQSCYYTSLALANIYQLTSIAYPALSCGANHFPPDEAARVAIDSIRRFSYNIKDVRFVLWDRATYDVFVQEWTDYAQQVNKDANKTDQMNDDTSEQLKKPKIPPPVPPKPSARYCVLCKQQKLPADRETLCIDCSQLIRSELFRKFLSNLRIASEKSYDELVHECQLLQPILKLYSLIYTPAKVFDPSIHMRDPISEHYVQQYCDKHFRNSIPLSIAGDGNCFYNTFVKLAGNVSTTDGSTLTPIELRARNVVELVLNTDVYRSQYDRLSPILDKFEDYVRREMVRDTNYAAVWDLLSIPTILNIHLTCAYPKVNGPDDLNCQYLNNAQFIPLVEHHAANNQEKKSETSSIVQNVRLLFSNCHRLNNGLSKEKRQWVPNHFVPLLNMS</sequence>
<organism evidence="3 5">
    <name type="scientific">Rotaria sordida</name>
    <dbReference type="NCBI Taxonomy" id="392033"/>
    <lineage>
        <taxon>Eukaryota</taxon>
        <taxon>Metazoa</taxon>
        <taxon>Spiralia</taxon>
        <taxon>Gnathifera</taxon>
        <taxon>Rotifera</taxon>
        <taxon>Eurotatoria</taxon>
        <taxon>Bdelloidea</taxon>
        <taxon>Philodinida</taxon>
        <taxon>Philodinidae</taxon>
        <taxon>Rotaria</taxon>
    </lineage>
</organism>
<dbReference type="SUPFAM" id="SSF52949">
    <property type="entry name" value="Macro domain-like"/>
    <property type="match status" value="1"/>
</dbReference>
<reference evidence="3" key="1">
    <citation type="submission" date="2021-02" db="EMBL/GenBank/DDBJ databases">
        <authorList>
            <person name="Nowell W R."/>
        </authorList>
    </citation>
    <scope>NUCLEOTIDE SEQUENCE</scope>
</reference>
<protein>
    <recommendedName>
        <fullName evidence="2">Macro domain-containing protein</fullName>
    </recommendedName>
</protein>
<evidence type="ECO:0000313" key="3">
    <source>
        <dbReference type="EMBL" id="CAF1242655.1"/>
    </source>
</evidence>
<feature type="domain" description="Macro" evidence="2">
    <location>
        <begin position="12"/>
        <end position="199"/>
    </location>
</feature>
<feature type="region of interest" description="Disordered" evidence="1">
    <location>
        <begin position="203"/>
        <end position="230"/>
    </location>
</feature>
<proteinExistence type="predicted"/>
<evidence type="ECO:0000259" key="2">
    <source>
        <dbReference type="PROSITE" id="PS51154"/>
    </source>
</evidence>
<dbReference type="Proteomes" id="UP000663864">
    <property type="component" value="Unassembled WGS sequence"/>
</dbReference>
<dbReference type="PANTHER" id="PTHR11106:SF27">
    <property type="entry name" value="MACRO DOMAIN-CONTAINING PROTEIN"/>
    <property type="match status" value="1"/>
</dbReference>
<dbReference type="EMBL" id="CAJNOT010001737">
    <property type="protein sequence ID" value="CAF1242655.1"/>
    <property type="molecule type" value="Genomic_DNA"/>
</dbReference>
<dbReference type="Pfam" id="PF01661">
    <property type="entry name" value="Macro"/>
    <property type="match status" value="1"/>
</dbReference>
<dbReference type="Gene3D" id="3.40.220.10">
    <property type="entry name" value="Leucine Aminopeptidase, subunit E, domain 1"/>
    <property type="match status" value="1"/>
</dbReference>
<comment type="caution">
    <text evidence="3">The sequence shown here is derived from an EMBL/GenBank/DDBJ whole genome shotgun (WGS) entry which is preliminary data.</text>
</comment>
<dbReference type="PROSITE" id="PS51154">
    <property type="entry name" value="MACRO"/>
    <property type="match status" value="1"/>
</dbReference>
<dbReference type="PANTHER" id="PTHR11106">
    <property type="entry name" value="GANGLIOSIDE INDUCED DIFFERENTIATION ASSOCIATED PROTEIN 2-RELATED"/>
    <property type="match status" value="1"/>
</dbReference>
<gene>
    <name evidence="4" type="ORF">JBS370_LOCUS13553</name>
    <name evidence="3" type="ORF">ZHD862_LOCUS24961</name>
</gene>
<evidence type="ECO:0000313" key="5">
    <source>
        <dbReference type="Proteomes" id="UP000663864"/>
    </source>
</evidence>